<keyword evidence="4" id="KW-1185">Reference proteome</keyword>
<dbReference type="STRING" id="446468.Ndas_4486"/>
<evidence type="ECO:0000256" key="1">
    <source>
        <dbReference type="SAM" id="MobiDB-lite"/>
    </source>
</evidence>
<protein>
    <submittedName>
        <fullName evidence="3">Asparagine synthase</fullName>
    </submittedName>
</protein>
<sequence length="564" mass="61308">MWFGGSTGPPFHRPVGALPVSPRLPQVWASADWPEHERMLVSHGDRHIVVFGPCGATVEQIHRATEHAVPDDAVWRWSGSYVVIQIESSTTTVWTDLSSAVPVYTRSTRQGTVWASSSRLLSCLDGPPQVNTAMVAARLISPDSAEGEQGSFFHGVKRMPAGHRVRMSGEGEPTMNPVWGPTPYPDGHARRLRSALEGAVAVRVDRSARPSTDFSGGFDSTALGLLAAERLAPRKRRITGVTVHPAGVHQGGDLDYAREAADHPGLRHRWMPLTEEHSPYGGLGFVPATDEPAPSTVSYAYFSGQLVWLAEHVGSDLHMTGDGGDALLLTSPYHLVELLWRGRFARALGEAARWAHVRRMSILDALRAANSRNGPDPVPSWVHAKTPTGRGPGGLSLESRTQRMLMRIMAQAGRTARADAQIAEAFGVALHNPYFDSQVIDAYLSVPVDSLPGPARYKPIMAEAMRDLFPARLVRRTTKGDASSDHHQGLRRALPELLDLVDGRLAEAGLVDVTLLRGALRRAAMGIGDELAQIESTVATEVWLRSVRASPVIAWETEERVEAV</sequence>
<proteinExistence type="predicted"/>
<evidence type="ECO:0000259" key="2">
    <source>
        <dbReference type="Pfam" id="PF00733"/>
    </source>
</evidence>
<dbReference type="SUPFAM" id="SSF52402">
    <property type="entry name" value="Adenine nucleotide alpha hydrolases-like"/>
    <property type="match status" value="1"/>
</dbReference>
<evidence type="ECO:0000313" key="4">
    <source>
        <dbReference type="Proteomes" id="UP000002219"/>
    </source>
</evidence>
<dbReference type="Proteomes" id="UP000002219">
    <property type="component" value="Chromosome 1"/>
</dbReference>
<gene>
    <name evidence="3" type="ordered locus">Ndas_4486</name>
</gene>
<dbReference type="AlphaFoldDB" id="D7AXZ6"/>
<dbReference type="InterPro" id="IPR014729">
    <property type="entry name" value="Rossmann-like_a/b/a_fold"/>
</dbReference>
<dbReference type="eggNOG" id="COG0367">
    <property type="taxonomic scope" value="Bacteria"/>
</dbReference>
<dbReference type="GO" id="GO:0004066">
    <property type="term" value="F:asparagine synthase (glutamine-hydrolyzing) activity"/>
    <property type="evidence" value="ECO:0007669"/>
    <property type="project" value="InterPro"/>
</dbReference>
<accession>D7AXZ6</accession>
<dbReference type="KEGG" id="nda:Ndas_4486"/>
<organism evidence="3 4">
    <name type="scientific">Nocardiopsis dassonvillei (strain ATCC 23218 / DSM 43111 / CIP 107115 / JCM 7437 / KCTC 9190 / NBRC 14626 / NCTC 10488 / NRRL B-5397 / IMRU 509)</name>
    <name type="common">Actinomadura dassonvillei</name>
    <dbReference type="NCBI Taxonomy" id="446468"/>
    <lineage>
        <taxon>Bacteria</taxon>
        <taxon>Bacillati</taxon>
        <taxon>Actinomycetota</taxon>
        <taxon>Actinomycetes</taxon>
        <taxon>Streptosporangiales</taxon>
        <taxon>Nocardiopsidaceae</taxon>
        <taxon>Nocardiopsis</taxon>
    </lineage>
</organism>
<feature type="region of interest" description="Disordered" evidence="1">
    <location>
        <begin position="377"/>
        <end position="396"/>
    </location>
</feature>
<feature type="domain" description="Asparagine synthetase" evidence="2">
    <location>
        <begin position="192"/>
        <end position="545"/>
    </location>
</feature>
<dbReference type="Pfam" id="PF00733">
    <property type="entry name" value="Asn_synthase"/>
    <property type="match status" value="1"/>
</dbReference>
<dbReference type="EMBL" id="CP002040">
    <property type="protein sequence ID" value="ADH69874.1"/>
    <property type="molecule type" value="Genomic_DNA"/>
</dbReference>
<dbReference type="Gene3D" id="3.40.50.620">
    <property type="entry name" value="HUPs"/>
    <property type="match status" value="1"/>
</dbReference>
<dbReference type="GO" id="GO:0006529">
    <property type="term" value="P:asparagine biosynthetic process"/>
    <property type="evidence" value="ECO:0007669"/>
    <property type="project" value="InterPro"/>
</dbReference>
<name>D7AXZ6_NOCDD</name>
<evidence type="ECO:0000313" key="3">
    <source>
        <dbReference type="EMBL" id="ADH69874.1"/>
    </source>
</evidence>
<dbReference type="NCBIfam" id="NF033561">
    <property type="entry name" value="macrolact_Ik_Al"/>
    <property type="match status" value="1"/>
</dbReference>
<reference evidence="3 4" key="1">
    <citation type="journal article" date="2010" name="Stand. Genomic Sci.">
        <title>Complete genome sequence of Nocardiopsis dassonvillei type strain (IMRU 509).</title>
        <authorList>
            <person name="Sun H."/>
            <person name="Lapidus A."/>
            <person name="Nolan M."/>
            <person name="Lucas S."/>
            <person name="Del Rio T.G."/>
            <person name="Tice H."/>
            <person name="Cheng J.F."/>
            <person name="Tapia R."/>
            <person name="Han C."/>
            <person name="Goodwin L."/>
            <person name="Pitluck S."/>
            <person name="Pagani I."/>
            <person name="Ivanova N."/>
            <person name="Mavromatis K."/>
            <person name="Mikhailova N."/>
            <person name="Pati A."/>
            <person name="Chen A."/>
            <person name="Palaniappan K."/>
            <person name="Land M."/>
            <person name="Hauser L."/>
            <person name="Chang Y.J."/>
            <person name="Jeffries C.D."/>
            <person name="Djao O.D."/>
            <person name="Rohde M."/>
            <person name="Sikorski J."/>
            <person name="Goker M."/>
            <person name="Woyke T."/>
            <person name="Bristow J."/>
            <person name="Eisen J.A."/>
            <person name="Markowitz V."/>
            <person name="Hugenholtz P."/>
            <person name="Kyrpides N.C."/>
            <person name="Klenk H.P."/>
        </authorList>
    </citation>
    <scope>NUCLEOTIDE SEQUENCE [LARGE SCALE GENOMIC DNA]</scope>
    <source>
        <strain evidence="4">ATCC 23218 / DSM 43111 / CIP 107115 / JCM 7437 / KCTC 9190 / NBRC 14626 / NCTC 10488 / NRRL B-5397 / IMRU 509</strain>
    </source>
</reference>
<dbReference type="HOGENOM" id="CLU_021410_1_0_11"/>
<dbReference type="InterPro" id="IPR001962">
    <property type="entry name" value="Asn_synthase"/>
</dbReference>